<accession>A0A6A6TKL8</accession>
<name>A0A6A6TKL8_9PLEO</name>
<reference evidence="2" key="1">
    <citation type="journal article" date="2020" name="Stud. Mycol.">
        <title>101 Dothideomycetes genomes: a test case for predicting lifestyles and emergence of pathogens.</title>
        <authorList>
            <person name="Haridas S."/>
            <person name="Albert R."/>
            <person name="Binder M."/>
            <person name="Bloem J."/>
            <person name="Labutti K."/>
            <person name="Salamov A."/>
            <person name="Andreopoulos B."/>
            <person name="Baker S."/>
            <person name="Barry K."/>
            <person name="Bills G."/>
            <person name="Bluhm B."/>
            <person name="Cannon C."/>
            <person name="Castanera R."/>
            <person name="Culley D."/>
            <person name="Daum C."/>
            <person name="Ezra D."/>
            <person name="Gonzalez J."/>
            <person name="Henrissat B."/>
            <person name="Kuo A."/>
            <person name="Liang C."/>
            <person name="Lipzen A."/>
            <person name="Lutzoni F."/>
            <person name="Magnuson J."/>
            <person name="Mondo S."/>
            <person name="Nolan M."/>
            <person name="Ohm R."/>
            <person name="Pangilinan J."/>
            <person name="Park H.-J."/>
            <person name="Ramirez L."/>
            <person name="Alfaro M."/>
            <person name="Sun H."/>
            <person name="Tritt A."/>
            <person name="Yoshinaga Y."/>
            <person name="Zwiers L.-H."/>
            <person name="Turgeon B."/>
            <person name="Goodwin S."/>
            <person name="Spatafora J."/>
            <person name="Crous P."/>
            <person name="Grigoriev I."/>
        </authorList>
    </citation>
    <scope>NUCLEOTIDE SEQUENCE</scope>
    <source>
        <strain evidence="2">CBS 122681</strain>
    </source>
</reference>
<evidence type="ECO:0000313" key="3">
    <source>
        <dbReference type="Proteomes" id="UP000799324"/>
    </source>
</evidence>
<dbReference type="Proteomes" id="UP000799324">
    <property type="component" value="Unassembled WGS sequence"/>
</dbReference>
<feature type="region of interest" description="Disordered" evidence="1">
    <location>
        <begin position="401"/>
        <end position="435"/>
    </location>
</feature>
<protein>
    <submittedName>
        <fullName evidence="2">Uncharacterized protein</fullName>
    </submittedName>
</protein>
<organism evidence="2 3">
    <name type="scientific">Lophiostoma macrostomum CBS 122681</name>
    <dbReference type="NCBI Taxonomy" id="1314788"/>
    <lineage>
        <taxon>Eukaryota</taxon>
        <taxon>Fungi</taxon>
        <taxon>Dikarya</taxon>
        <taxon>Ascomycota</taxon>
        <taxon>Pezizomycotina</taxon>
        <taxon>Dothideomycetes</taxon>
        <taxon>Pleosporomycetidae</taxon>
        <taxon>Pleosporales</taxon>
        <taxon>Lophiostomataceae</taxon>
        <taxon>Lophiostoma</taxon>
    </lineage>
</organism>
<evidence type="ECO:0000313" key="2">
    <source>
        <dbReference type="EMBL" id="KAF2660410.1"/>
    </source>
</evidence>
<evidence type="ECO:0000256" key="1">
    <source>
        <dbReference type="SAM" id="MobiDB-lite"/>
    </source>
</evidence>
<dbReference type="AlphaFoldDB" id="A0A6A6TKL8"/>
<feature type="region of interest" description="Disordered" evidence="1">
    <location>
        <begin position="483"/>
        <end position="591"/>
    </location>
</feature>
<dbReference type="EMBL" id="MU004300">
    <property type="protein sequence ID" value="KAF2660410.1"/>
    <property type="molecule type" value="Genomic_DNA"/>
</dbReference>
<dbReference type="OrthoDB" id="3801250at2759"/>
<sequence length="591" mass="66243">MTSVGLQEYNATQRNSQDEFKSLGILTDSWPKLVSSQKTESGSTKAQNYAAVVVANELGEIVARTSDSTEDNIRTARAEQQFPDRLSVTLLNDSTIDPPGDSLEYQKVQAIVAQQALQDGREELLGLRYALRTRRKELANLRRNTTAAEGRVLDHIRQFVQTGIQTISGHISREYEYLNALRDQLGSSEVRYEQDEQMYNEMEFRYTQREADFVKNVTGAASHSYNVPRTDNMRAESDILTRFADGPEHVSVSSWTAMRLPSERSLFGVDAFDMRTANMFEAPAIKSQHVIGRDDLSTRSLPELRVDARSNPKPAASVYSEGALFQTPWLDARKRVDTWLWDSLQGSTLQQAMLRQYVSQETLNDAEWWSLVRAHWDSGTQQAAQADEDLDDDDDSYTTINGPSMLRSPLELRSPTEQHGPAVITPPEWGHQPYHDSQTLRRMDETGNIPSRLKYNTLSVSQTSLTHTCHDDDELNPHLKTFTSKESTNQGDNRRGFHRLGNPVTYTGSDLTGSKHDIATKSDPGSGGNYGRVGTLSHSRFQTPLMSPPDSLSSSPPVSRAGIRGDSNQHRYRSSSAHIRPVSHSYTSHSC</sequence>
<proteinExistence type="predicted"/>
<feature type="compositionally biased region" description="Low complexity" evidence="1">
    <location>
        <begin position="544"/>
        <end position="557"/>
    </location>
</feature>
<gene>
    <name evidence="2" type="ORF">K491DRAFT_674905</name>
</gene>
<keyword evidence="3" id="KW-1185">Reference proteome</keyword>